<comment type="caution">
    <text evidence="1">The sequence shown here is derived from an EMBL/GenBank/DDBJ whole genome shotgun (WGS) entry which is preliminary data.</text>
</comment>
<dbReference type="RefSeq" id="WP_130856692.1">
    <property type="nucleotide sequence ID" value="NZ_JBHLWO010000002.1"/>
</dbReference>
<accession>A0ABV6HP06</accession>
<evidence type="ECO:0000313" key="2">
    <source>
        <dbReference type="Proteomes" id="UP001589774"/>
    </source>
</evidence>
<sequence length="71" mass="8173">MELIIDIDKIKDASKREWLLSTLKLMGIRFQTSEGAQTLAEYNEDLENGNNEIERGEFISAKDLKDQAAKW</sequence>
<reference evidence="1 2" key="1">
    <citation type="submission" date="2024-09" db="EMBL/GenBank/DDBJ databases">
        <authorList>
            <person name="Sun Q."/>
            <person name="Mori K."/>
        </authorList>
    </citation>
    <scope>NUCLEOTIDE SEQUENCE [LARGE SCALE GENOMIC DNA]</scope>
    <source>
        <strain evidence="1 2">CCM 7765</strain>
    </source>
</reference>
<organism evidence="1 2">
    <name type="scientific">Olivibacter oleidegradans</name>
    <dbReference type="NCBI Taxonomy" id="760123"/>
    <lineage>
        <taxon>Bacteria</taxon>
        <taxon>Pseudomonadati</taxon>
        <taxon>Bacteroidota</taxon>
        <taxon>Sphingobacteriia</taxon>
        <taxon>Sphingobacteriales</taxon>
        <taxon>Sphingobacteriaceae</taxon>
        <taxon>Olivibacter</taxon>
    </lineage>
</organism>
<evidence type="ECO:0000313" key="1">
    <source>
        <dbReference type="EMBL" id="MFC0320634.1"/>
    </source>
</evidence>
<evidence type="ECO:0008006" key="3">
    <source>
        <dbReference type="Google" id="ProtNLM"/>
    </source>
</evidence>
<gene>
    <name evidence="1" type="ORF">ACFFI0_20080</name>
</gene>
<proteinExistence type="predicted"/>
<dbReference type="Proteomes" id="UP001589774">
    <property type="component" value="Unassembled WGS sequence"/>
</dbReference>
<name>A0ABV6HP06_9SPHI</name>
<dbReference type="EMBL" id="JBHLWO010000002">
    <property type="protein sequence ID" value="MFC0320634.1"/>
    <property type="molecule type" value="Genomic_DNA"/>
</dbReference>
<keyword evidence="2" id="KW-1185">Reference proteome</keyword>
<protein>
    <recommendedName>
        <fullName evidence="3">Addiction module component</fullName>
    </recommendedName>
</protein>